<dbReference type="GeneID" id="20353231"/>
<evidence type="ECO:0000313" key="8">
    <source>
        <dbReference type="EnsemblFungi" id="EJT69890"/>
    </source>
</evidence>
<dbReference type="EnsemblFungi" id="EJT69890">
    <property type="protein sequence ID" value="EJT69890"/>
    <property type="gene ID" value="GGTG_12773"/>
</dbReference>
<dbReference type="Proteomes" id="UP000006039">
    <property type="component" value="Unassembled WGS sequence"/>
</dbReference>
<dbReference type="eggNOG" id="ENOG502SX0Z">
    <property type="taxonomic scope" value="Eukaryota"/>
</dbReference>
<sequence>MAALPMASLARHPFFLLATIYAHWGVLMVAAAYRLVDPSLPELGFLSYCVCIGFEAVLYANRHLCVTDRAPPPPDVAAAGGSGSSSTWKKKACWAAREVLFAPRGEMSDASLPPFDGSDAAYVPSRRAFLAEHAAILLLAVLARRAFDVVDGAYWYQTVEDNYGPAREGILRRALLSSSSSSSSSPAVAWREAGVRAWLAVQFNFPTYADWQAIYSLCALGAVGVLGHDHARWRPLFGDVREAYTLRRYWGVFWQQFHRTAFVTHARLLAVHVLRIRNRAMQRAVIGILVFALLALMHALCLKAQGPRCDTWPVIRWWLLVGGAIIVEDLVCLALRRLVRPARWTYLVGYVWVFFFFWWSRPKIDFPTVDCEAL</sequence>
<feature type="transmembrane region" description="Helical" evidence="5">
    <location>
        <begin position="342"/>
        <end position="359"/>
    </location>
</feature>
<reference evidence="7" key="2">
    <citation type="submission" date="2010-07" db="EMBL/GenBank/DDBJ databases">
        <authorList>
            <consortium name="The Broad Institute Genome Sequencing Platform"/>
            <consortium name="Broad Institute Genome Sequencing Center for Infectious Disease"/>
            <person name="Ma L.-J."/>
            <person name="Dead R."/>
            <person name="Young S."/>
            <person name="Zeng Q."/>
            <person name="Koehrsen M."/>
            <person name="Alvarado L."/>
            <person name="Berlin A."/>
            <person name="Chapman S.B."/>
            <person name="Chen Z."/>
            <person name="Freedman E."/>
            <person name="Gellesch M."/>
            <person name="Goldberg J."/>
            <person name="Griggs A."/>
            <person name="Gujja S."/>
            <person name="Heilman E.R."/>
            <person name="Heiman D."/>
            <person name="Hepburn T."/>
            <person name="Howarth C."/>
            <person name="Jen D."/>
            <person name="Larson L."/>
            <person name="Mehta T."/>
            <person name="Neiman D."/>
            <person name="Pearson M."/>
            <person name="Roberts A."/>
            <person name="Saif S."/>
            <person name="Shea T."/>
            <person name="Shenoy N."/>
            <person name="Sisk P."/>
            <person name="Stolte C."/>
            <person name="Sykes S."/>
            <person name="Walk T."/>
            <person name="White J."/>
            <person name="Yandava C."/>
            <person name="Haas B."/>
            <person name="Nusbaum C."/>
            <person name="Birren B."/>
        </authorList>
    </citation>
    <scope>NUCLEOTIDE SEQUENCE</scope>
    <source>
        <strain evidence="7">R3-111a-1</strain>
    </source>
</reference>
<keyword evidence="4 5" id="KW-0472">Membrane</keyword>
<dbReference type="AlphaFoldDB" id="J3PGZ3"/>
<evidence type="ECO:0000256" key="5">
    <source>
        <dbReference type="SAM" id="Phobius"/>
    </source>
</evidence>
<dbReference type="EMBL" id="GL385403">
    <property type="protein sequence ID" value="EJT69890.1"/>
    <property type="molecule type" value="Genomic_DNA"/>
</dbReference>
<dbReference type="InterPro" id="IPR032805">
    <property type="entry name" value="Wax_synthase_dom"/>
</dbReference>
<evidence type="ECO:0000256" key="4">
    <source>
        <dbReference type="ARBA" id="ARBA00023136"/>
    </source>
</evidence>
<gene>
    <name evidence="8" type="primary">20353231</name>
    <name evidence="7" type="ORF">GGTG_12773</name>
</gene>
<feature type="domain" description="Wax synthase" evidence="6">
    <location>
        <begin position="233"/>
        <end position="312"/>
    </location>
</feature>
<dbReference type="VEuPathDB" id="FungiDB:GGTG_12773"/>
<name>J3PGZ3_GAET3</name>
<feature type="transmembrane region" description="Helical" evidence="5">
    <location>
        <begin position="317"/>
        <end position="335"/>
    </location>
</feature>
<comment type="subcellular location">
    <subcellularLocation>
        <location evidence="1">Membrane</location>
        <topology evidence="1">Multi-pass membrane protein</topology>
    </subcellularLocation>
</comment>
<evidence type="ECO:0000256" key="2">
    <source>
        <dbReference type="ARBA" id="ARBA00022692"/>
    </source>
</evidence>
<feature type="transmembrane region" description="Helical" evidence="5">
    <location>
        <begin position="45"/>
        <end position="61"/>
    </location>
</feature>
<dbReference type="GO" id="GO:0016020">
    <property type="term" value="C:membrane"/>
    <property type="evidence" value="ECO:0007669"/>
    <property type="project" value="UniProtKB-SubCell"/>
</dbReference>
<keyword evidence="2 5" id="KW-0812">Transmembrane</keyword>
<feature type="transmembrane region" description="Helical" evidence="5">
    <location>
        <begin position="284"/>
        <end position="305"/>
    </location>
</feature>
<feature type="transmembrane region" description="Helical" evidence="5">
    <location>
        <begin position="12"/>
        <end position="33"/>
    </location>
</feature>
<evidence type="ECO:0000313" key="9">
    <source>
        <dbReference type="Proteomes" id="UP000006039"/>
    </source>
</evidence>
<dbReference type="RefSeq" id="XP_009228938.1">
    <property type="nucleotide sequence ID" value="XM_009230674.1"/>
</dbReference>
<evidence type="ECO:0000256" key="1">
    <source>
        <dbReference type="ARBA" id="ARBA00004141"/>
    </source>
</evidence>
<evidence type="ECO:0000259" key="6">
    <source>
        <dbReference type="Pfam" id="PF13813"/>
    </source>
</evidence>
<evidence type="ECO:0000313" key="7">
    <source>
        <dbReference type="EMBL" id="EJT69890.1"/>
    </source>
</evidence>
<reference evidence="7" key="3">
    <citation type="submission" date="2010-09" db="EMBL/GenBank/DDBJ databases">
        <title>Annotation of Gaeumannomyces graminis var. tritici R3-111a-1.</title>
        <authorList>
            <consortium name="The Broad Institute Genome Sequencing Platform"/>
            <person name="Ma L.-J."/>
            <person name="Dead R."/>
            <person name="Young S.K."/>
            <person name="Zeng Q."/>
            <person name="Gargeya S."/>
            <person name="Fitzgerald M."/>
            <person name="Haas B."/>
            <person name="Abouelleil A."/>
            <person name="Alvarado L."/>
            <person name="Arachchi H.M."/>
            <person name="Berlin A."/>
            <person name="Brown A."/>
            <person name="Chapman S.B."/>
            <person name="Chen Z."/>
            <person name="Dunbar C."/>
            <person name="Freedman E."/>
            <person name="Gearin G."/>
            <person name="Gellesch M."/>
            <person name="Goldberg J."/>
            <person name="Griggs A."/>
            <person name="Gujja S."/>
            <person name="Heiman D."/>
            <person name="Howarth C."/>
            <person name="Larson L."/>
            <person name="Lui A."/>
            <person name="MacDonald P.J.P."/>
            <person name="Mehta T."/>
            <person name="Montmayeur A."/>
            <person name="Murphy C."/>
            <person name="Neiman D."/>
            <person name="Pearson M."/>
            <person name="Priest M."/>
            <person name="Roberts A."/>
            <person name="Saif S."/>
            <person name="Shea T."/>
            <person name="Shenoy N."/>
            <person name="Sisk P."/>
            <person name="Stolte C."/>
            <person name="Sykes S."/>
            <person name="Yandava C."/>
            <person name="Wortman J."/>
            <person name="Nusbaum C."/>
            <person name="Birren B."/>
        </authorList>
    </citation>
    <scope>NUCLEOTIDE SEQUENCE</scope>
    <source>
        <strain evidence="7">R3-111a-1</strain>
    </source>
</reference>
<evidence type="ECO:0000256" key="3">
    <source>
        <dbReference type="ARBA" id="ARBA00022989"/>
    </source>
</evidence>
<proteinExistence type="predicted"/>
<protein>
    <recommendedName>
        <fullName evidence="6">Wax synthase domain-containing protein</fullName>
    </recommendedName>
</protein>
<reference evidence="8" key="5">
    <citation type="submission" date="2018-04" db="UniProtKB">
        <authorList>
            <consortium name="EnsemblFungi"/>
        </authorList>
    </citation>
    <scope>IDENTIFICATION</scope>
    <source>
        <strain evidence="8">R3-111a-1</strain>
    </source>
</reference>
<dbReference type="Pfam" id="PF13813">
    <property type="entry name" value="MBOAT_2"/>
    <property type="match status" value="1"/>
</dbReference>
<accession>J3PGZ3</accession>
<reference evidence="8" key="4">
    <citation type="journal article" date="2015" name="G3 (Bethesda)">
        <title>Genome sequences of three phytopathogenic species of the Magnaporthaceae family of fungi.</title>
        <authorList>
            <person name="Okagaki L.H."/>
            <person name="Nunes C.C."/>
            <person name="Sailsbery J."/>
            <person name="Clay B."/>
            <person name="Brown D."/>
            <person name="John T."/>
            <person name="Oh Y."/>
            <person name="Young N."/>
            <person name="Fitzgerald M."/>
            <person name="Haas B.J."/>
            <person name="Zeng Q."/>
            <person name="Young S."/>
            <person name="Adiconis X."/>
            <person name="Fan L."/>
            <person name="Levin J.Z."/>
            <person name="Mitchell T.K."/>
            <person name="Okubara P.A."/>
            <person name="Farman M.L."/>
            <person name="Kohn L.M."/>
            <person name="Birren B."/>
            <person name="Ma L.-J."/>
            <person name="Dean R.A."/>
        </authorList>
    </citation>
    <scope>NUCLEOTIDE SEQUENCE</scope>
    <source>
        <strain evidence="8">R3-111a-1</strain>
    </source>
</reference>
<organism evidence="7">
    <name type="scientific">Gaeumannomyces tritici (strain R3-111a-1)</name>
    <name type="common">Wheat and barley take-all root rot fungus</name>
    <name type="synonym">Gaeumannomyces graminis var. tritici</name>
    <dbReference type="NCBI Taxonomy" id="644352"/>
    <lineage>
        <taxon>Eukaryota</taxon>
        <taxon>Fungi</taxon>
        <taxon>Dikarya</taxon>
        <taxon>Ascomycota</taxon>
        <taxon>Pezizomycotina</taxon>
        <taxon>Sordariomycetes</taxon>
        <taxon>Sordariomycetidae</taxon>
        <taxon>Magnaporthales</taxon>
        <taxon>Magnaporthaceae</taxon>
        <taxon>Gaeumannomyces</taxon>
    </lineage>
</organism>
<keyword evidence="3 5" id="KW-1133">Transmembrane helix</keyword>
<reference evidence="9" key="1">
    <citation type="submission" date="2010-07" db="EMBL/GenBank/DDBJ databases">
        <title>The genome sequence of Gaeumannomyces graminis var. tritici strain R3-111a-1.</title>
        <authorList>
            <consortium name="The Broad Institute Genome Sequencing Platform"/>
            <person name="Ma L.-J."/>
            <person name="Dead R."/>
            <person name="Young S."/>
            <person name="Zeng Q."/>
            <person name="Koehrsen M."/>
            <person name="Alvarado L."/>
            <person name="Berlin A."/>
            <person name="Chapman S.B."/>
            <person name="Chen Z."/>
            <person name="Freedman E."/>
            <person name="Gellesch M."/>
            <person name="Goldberg J."/>
            <person name="Griggs A."/>
            <person name="Gujja S."/>
            <person name="Heilman E.R."/>
            <person name="Heiman D."/>
            <person name="Hepburn T."/>
            <person name="Howarth C."/>
            <person name="Jen D."/>
            <person name="Larson L."/>
            <person name="Mehta T."/>
            <person name="Neiman D."/>
            <person name="Pearson M."/>
            <person name="Roberts A."/>
            <person name="Saif S."/>
            <person name="Shea T."/>
            <person name="Shenoy N."/>
            <person name="Sisk P."/>
            <person name="Stolte C."/>
            <person name="Sykes S."/>
            <person name="Walk T."/>
            <person name="White J."/>
            <person name="Yandava C."/>
            <person name="Haas B."/>
            <person name="Nusbaum C."/>
            <person name="Birren B."/>
        </authorList>
    </citation>
    <scope>NUCLEOTIDE SEQUENCE [LARGE SCALE GENOMIC DNA]</scope>
    <source>
        <strain evidence="9">R3-111a-1</strain>
    </source>
</reference>
<keyword evidence="9" id="KW-1185">Reference proteome</keyword>
<dbReference type="HOGENOM" id="CLU_739770_0_0_1"/>